<dbReference type="InterPro" id="IPR024331">
    <property type="entry name" value="DUF3859"/>
</dbReference>
<proteinExistence type="predicted"/>
<sequence length="139" mass="16162">MSKKRAEVACMSYGQYTNWDKESKDLPELVEITDTIEARLGVEFGYILEIRKGKGKTLQFRIEHPPFKDDEGKVRPPFEGEYFINSNPHQFYLGDCIWAPVEDKTGIWRMITYLDGQIVADRSFKLIAPVQENLEEDIQ</sequence>
<dbReference type="Proteomes" id="UP001403385">
    <property type="component" value="Unassembled WGS sequence"/>
</dbReference>
<reference evidence="2 3" key="1">
    <citation type="submission" date="2024-04" db="EMBL/GenBank/DDBJ databases">
        <title>Novel genus in family Flammeovirgaceae.</title>
        <authorList>
            <person name="Nguyen T.H."/>
            <person name="Vuong T.Q."/>
            <person name="Le H."/>
            <person name="Kim S.-G."/>
        </authorList>
    </citation>
    <scope>NUCLEOTIDE SEQUENCE [LARGE SCALE GENOMIC DNA]</scope>
    <source>
        <strain evidence="2 3">JCM 23209</strain>
    </source>
</reference>
<evidence type="ECO:0000313" key="3">
    <source>
        <dbReference type="Proteomes" id="UP001403385"/>
    </source>
</evidence>
<organism evidence="2 3">
    <name type="scientific">Rapidithrix thailandica</name>
    <dbReference type="NCBI Taxonomy" id="413964"/>
    <lineage>
        <taxon>Bacteria</taxon>
        <taxon>Pseudomonadati</taxon>
        <taxon>Bacteroidota</taxon>
        <taxon>Cytophagia</taxon>
        <taxon>Cytophagales</taxon>
        <taxon>Flammeovirgaceae</taxon>
        <taxon>Rapidithrix</taxon>
    </lineage>
</organism>
<feature type="domain" description="DUF3859" evidence="1">
    <location>
        <begin position="5"/>
        <end position="125"/>
    </location>
</feature>
<gene>
    <name evidence="2" type="ORF">AAG747_14500</name>
</gene>
<evidence type="ECO:0000259" key="1">
    <source>
        <dbReference type="Pfam" id="PF12975"/>
    </source>
</evidence>
<keyword evidence="3" id="KW-1185">Reference proteome</keyword>
<accession>A0AAW9S1S7</accession>
<dbReference type="RefSeq" id="WP_346821900.1">
    <property type="nucleotide sequence ID" value="NZ_JBDKWZ010000007.1"/>
</dbReference>
<comment type="caution">
    <text evidence="2">The sequence shown here is derived from an EMBL/GenBank/DDBJ whole genome shotgun (WGS) entry which is preliminary data.</text>
</comment>
<name>A0AAW9S1S7_9BACT</name>
<dbReference type="AlphaFoldDB" id="A0AAW9S1S7"/>
<dbReference type="Gene3D" id="2.60.40.2390">
    <property type="match status" value="1"/>
</dbReference>
<protein>
    <submittedName>
        <fullName evidence="2">DUF3859 domain-containing protein</fullName>
    </submittedName>
</protein>
<dbReference type="Pfam" id="PF12975">
    <property type="entry name" value="DUF3859"/>
    <property type="match status" value="1"/>
</dbReference>
<dbReference type="EMBL" id="JBDKWZ010000007">
    <property type="protein sequence ID" value="MEN7549130.1"/>
    <property type="molecule type" value="Genomic_DNA"/>
</dbReference>
<evidence type="ECO:0000313" key="2">
    <source>
        <dbReference type="EMBL" id="MEN7549130.1"/>
    </source>
</evidence>